<dbReference type="Proteomes" id="UP000050741">
    <property type="component" value="Unassembled WGS sequence"/>
</dbReference>
<reference evidence="2" key="2">
    <citation type="submission" date="2016-06" db="UniProtKB">
        <authorList>
            <consortium name="WormBaseParasite"/>
        </authorList>
    </citation>
    <scope>IDENTIFICATION</scope>
</reference>
<reference evidence="1" key="1">
    <citation type="submission" date="2014-05" db="EMBL/GenBank/DDBJ databases">
        <title>The genome and life-stage specific transcriptomes of Globodera pallida elucidate key aspects of plant parasitism by a cyst nematode.</title>
        <authorList>
            <person name="Cotton J.A."/>
            <person name="Lilley C.J."/>
            <person name="Jones L.M."/>
            <person name="Kikuchi T."/>
            <person name="Reid A.J."/>
            <person name="Thorpe P."/>
            <person name="Tsai I.J."/>
            <person name="Beasley H."/>
            <person name="Blok V."/>
            <person name="Cock P.J.A."/>
            <person name="Van den Akker S.E."/>
            <person name="Holroyd N."/>
            <person name="Hunt M."/>
            <person name="Mantelin S."/>
            <person name="Naghra H."/>
            <person name="Pain A."/>
            <person name="Palomares-Rius J.E."/>
            <person name="Zarowiecki M."/>
            <person name="Berriman M."/>
            <person name="Jones J.T."/>
            <person name="Urwin P.E."/>
        </authorList>
    </citation>
    <scope>NUCLEOTIDE SEQUENCE [LARGE SCALE GENOMIC DNA]</scope>
    <source>
        <strain evidence="1">Lindley</strain>
    </source>
</reference>
<name>A0A183BIP5_GLOPA</name>
<dbReference type="AlphaFoldDB" id="A0A183BIP5"/>
<accession>A0A183BIP5</accession>
<sequence>MPIPTESIDVDMTADHDQEHLWAPLTNLGPSEQLRLLRARIAKLESQQTTPASSCTSFELVAQNENDAVDTLCSQTDEIVPNNGKEAMADQQEEEEQTKADQTEHLLEKITQIELEVMNMKQWKAELLAKIEELEFKQKADQQKEDCAKIDEVENFEFSEK</sequence>
<evidence type="ECO:0000313" key="2">
    <source>
        <dbReference type="WBParaSite" id="GPLIN_000047400"/>
    </source>
</evidence>
<proteinExistence type="predicted"/>
<dbReference type="WBParaSite" id="GPLIN_000047400">
    <property type="protein sequence ID" value="GPLIN_000047400"/>
    <property type="gene ID" value="GPLIN_000047400"/>
</dbReference>
<evidence type="ECO:0000313" key="1">
    <source>
        <dbReference type="Proteomes" id="UP000050741"/>
    </source>
</evidence>
<keyword evidence="1" id="KW-1185">Reference proteome</keyword>
<protein>
    <submittedName>
        <fullName evidence="2">Ovule protein</fullName>
    </submittedName>
</protein>
<organism evidence="1 2">
    <name type="scientific">Globodera pallida</name>
    <name type="common">Potato cyst nematode worm</name>
    <name type="synonym">Heterodera pallida</name>
    <dbReference type="NCBI Taxonomy" id="36090"/>
    <lineage>
        <taxon>Eukaryota</taxon>
        <taxon>Metazoa</taxon>
        <taxon>Ecdysozoa</taxon>
        <taxon>Nematoda</taxon>
        <taxon>Chromadorea</taxon>
        <taxon>Rhabditida</taxon>
        <taxon>Tylenchina</taxon>
        <taxon>Tylenchomorpha</taxon>
        <taxon>Tylenchoidea</taxon>
        <taxon>Heteroderidae</taxon>
        <taxon>Heteroderinae</taxon>
        <taxon>Globodera</taxon>
    </lineage>
</organism>